<dbReference type="EMBL" id="SJPV01000004">
    <property type="protein sequence ID" value="TWU38323.1"/>
    <property type="molecule type" value="Genomic_DNA"/>
</dbReference>
<dbReference type="RefSeq" id="WP_146526652.1">
    <property type="nucleotide sequence ID" value="NZ_SJPV01000004.1"/>
</dbReference>
<feature type="region of interest" description="Disordered" evidence="1">
    <location>
        <begin position="40"/>
        <end position="143"/>
    </location>
</feature>
<evidence type="ECO:0000313" key="3">
    <source>
        <dbReference type="Proteomes" id="UP000319143"/>
    </source>
</evidence>
<sequence length="272" mass="28437">MQRSLKNIVVALTAVTSMTTFGIPSAQACGGGGGGVFRRSVSRPSYSRPSYSQPSYHQPSYSQPSYPQPIYAQPTSQASFQSVTVQNAPSPFQPAPTPSAQTQAVQPVRASSQPQQTSPVSPSSGRSVALTSSPAATATPSNPSAEVSALQMLASLSNAATEPAATTSSQIPEFTAAESQPVGTHVGSWKVSLPGNQSVDLTLNDDGSFEWTATKEGKSSSFSGQFRLENSQLTLVRSNDLQQMTGTWTGSDNNFTFKLEGATNGGLSFSRS</sequence>
<keyword evidence="3" id="KW-1185">Reference proteome</keyword>
<dbReference type="OrthoDB" id="270348at2"/>
<accession>A0A5C6DLQ0</accession>
<comment type="caution">
    <text evidence="2">The sequence shown here is derived from an EMBL/GenBank/DDBJ whole genome shotgun (WGS) entry which is preliminary data.</text>
</comment>
<proteinExistence type="predicted"/>
<dbReference type="PROSITE" id="PS51257">
    <property type="entry name" value="PROKAR_LIPOPROTEIN"/>
    <property type="match status" value="1"/>
</dbReference>
<dbReference type="AlphaFoldDB" id="A0A5C6DLQ0"/>
<name>A0A5C6DLQ0_9BACT</name>
<gene>
    <name evidence="2" type="ORF">Poly41_27990</name>
</gene>
<protein>
    <submittedName>
        <fullName evidence="2">Uncharacterized protein</fullName>
    </submittedName>
</protein>
<organism evidence="2 3">
    <name type="scientific">Novipirellula artificiosorum</name>
    <dbReference type="NCBI Taxonomy" id="2528016"/>
    <lineage>
        <taxon>Bacteria</taxon>
        <taxon>Pseudomonadati</taxon>
        <taxon>Planctomycetota</taxon>
        <taxon>Planctomycetia</taxon>
        <taxon>Pirellulales</taxon>
        <taxon>Pirellulaceae</taxon>
        <taxon>Novipirellula</taxon>
    </lineage>
</organism>
<evidence type="ECO:0000256" key="1">
    <source>
        <dbReference type="SAM" id="MobiDB-lite"/>
    </source>
</evidence>
<reference evidence="2 3" key="1">
    <citation type="submission" date="2019-02" db="EMBL/GenBank/DDBJ databases">
        <title>Deep-cultivation of Planctomycetes and their phenomic and genomic characterization uncovers novel biology.</title>
        <authorList>
            <person name="Wiegand S."/>
            <person name="Jogler M."/>
            <person name="Boedeker C."/>
            <person name="Pinto D."/>
            <person name="Vollmers J."/>
            <person name="Rivas-Marin E."/>
            <person name="Kohn T."/>
            <person name="Peeters S.H."/>
            <person name="Heuer A."/>
            <person name="Rast P."/>
            <person name="Oberbeckmann S."/>
            <person name="Bunk B."/>
            <person name="Jeske O."/>
            <person name="Meyerdierks A."/>
            <person name="Storesund J.E."/>
            <person name="Kallscheuer N."/>
            <person name="Luecker S."/>
            <person name="Lage O.M."/>
            <person name="Pohl T."/>
            <person name="Merkel B.J."/>
            <person name="Hornburger P."/>
            <person name="Mueller R.-W."/>
            <person name="Bruemmer F."/>
            <person name="Labrenz M."/>
            <person name="Spormann A.M."/>
            <person name="Op Den Camp H."/>
            <person name="Overmann J."/>
            <person name="Amann R."/>
            <person name="Jetten M.S.M."/>
            <person name="Mascher T."/>
            <person name="Medema M.H."/>
            <person name="Devos D.P."/>
            <person name="Kaster A.-K."/>
            <person name="Ovreas L."/>
            <person name="Rohde M."/>
            <person name="Galperin M.Y."/>
            <person name="Jogler C."/>
        </authorList>
    </citation>
    <scope>NUCLEOTIDE SEQUENCE [LARGE SCALE GENOMIC DNA]</scope>
    <source>
        <strain evidence="2 3">Poly41</strain>
    </source>
</reference>
<evidence type="ECO:0000313" key="2">
    <source>
        <dbReference type="EMBL" id="TWU38323.1"/>
    </source>
</evidence>
<feature type="compositionally biased region" description="Low complexity" evidence="1">
    <location>
        <begin position="111"/>
        <end position="143"/>
    </location>
</feature>
<feature type="compositionally biased region" description="Low complexity" evidence="1">
    <location>
        <begin position="40"/>
        <end position="69"/>
    </location>
</feature>
<dbReference type="Proteomes" id="UP000319143">
    <property type="component" value="Unassembled WGS sequence"/>
</dbReference>
<feature type="compositionally biased region" description="Polar residues" evidence="1">
    <location>
        <begin position="73"/>
        <end position="90"/>
    </location>
</feature>